<organism evidence="1 2">
    <name type="scientific">Waterburya agarophytonicola KI4</name>
    <dbReference type="NCBI Taxonomy" id="2874699"/>
    <lineage>
        <taxon>Bacteria</taxon>
        <taxon>Bacillati</taxon>
        <taxon>Cyanobacteriota</taxon>
        <taxon>Cyanophyceae</taxon>
        <taxon>Pleurocapsales</taxon>
        <taxon>Hyellaceae</taxon>
        <taxon>Waterburya</taxon>
        <taxon>Waterburya agarophytonicola</taxon>
    </lineage>
</organism>
<name>A0A964FDZ5_9CYAN</name>
<dbReference type="AlphaFoldDB" id="A0A964FDZ5"/>
<evidence type="ECO:0000313" key="2">
    <source>
        <dbReference type="Proteomes" id="UP000729733"/>
    </source>
</evidence>
<protein>
    <submittedName>
        <fullName evidence="1">DUF2237 domain-containing protein</fullName>
    </submittedName>
</protein>
<accession>A0A964FDZ5</accession>
<dbReference type="RefSeq" id="WP_229639190.1">
    <property type="nucleotide sequence ID" value="NZ_JADWDC010000007.1"/>
</dbReference>
<gene>
    <name evidence="1" type="ORF">I4641_04065</name>
</gene>
<dbReference type="InterPro" id="IPR018714">
    <property type="entry name" value="DUF2237"/>
</dbReference>
<keyword evidence="2" id="KW-1185">Reference proteome</keyword>
<sequence length="127" mass="14051">MTSAKNVLGEELKVCCKSPMTGFYRTGKCETGSQDMGVHIICAEVTAKFLKFSQEKGNDLSTPVPMYNFPGLKPGDCWCLCATRWKEALEAGFAPPINLEATHEKMLDYFPLEVLKEHSVGLMQGDL</sequence>
<comment type="caution">
    <text evidence="1">The sequence shown here is derived from an EMBL/GenBank/DDBJ whole genome shotgun (WGS) entry which is preliminary data.</text>
</comment>
<dbReference type="Gene3D" id="3.30.56.110">
    <property type="entry name" value="Protein of unknown function DUF2237"/>
    <property type="match status" value="1"/>
</dbReference>
<dbReference type="PANTHER" id="PTHR37466">
    <property type="entry name" value="SLR1628 PROTEIN"/>
    <property type="match status" value="1"/>
</dbReference>
<reference evidence="1" key="1">
    <citation type="journal article" date="2021" name="Antonie Van Leeuwenhoek">
        <title>Draft genome and description of Waterburya agarophytonicola gen. nov. sp. nov. (Pleurocapsales, Cyanobacteria): a seaweed symbiont.</title>
        <authorList>
            <person name="Bonthond G."/>
            <person name="Shalygin S."/>
            <person name="Bayer T."/>
            <person name="Weinberger F."/>
        </authorList>
    </citation>
    <scope>NUCLEOTIDE SEQUENCE</scope>
    <source>
        <strain evidence="1">KI4</strain>
    </source>
</reference>
<dbReference type="EMBL" id="JADWDC010000007">
    <property type="protein sequence ID" value="MCC0176155.1"/>
    <property type="molecule type" value="Genomic_DNA"/>
</dbReference>
<dbReference type="PANTHER" id="PTHR37466:SF1">
    <property type="entry name" value="SLR1628 PROTEIN"/>
    <property type="match status" value="1"/>
</dbReference>
<proteinExistence type="predicted"/>
<dbReference type="Pfam" id="PF09996">
    <property type="entry name" value="DUF2237"/>
    <property type="match status" value="1"/>
</dbReference>
<dbReference type="Proteomes" id="UP000729733">
    <property type="component" value="Unassembled WGS sequence"/>
</dbReference>
<evidence type="ECO:0000313" key="1">
    <source>
        <dbReference type="EMBL" id="MCC0176155.1"/>
    </source>
</evidence>